<keyword evidence="2" id="KW-1185">Reference proteome</keyword>
<organism evidence="1 2">
    <name type="scientific">phage Lak_Megaphage_Sonny</name>
    <dbReference type="NCBI Taxonomy" id="3109229"/>
    <lineage>
        <taxon>Viruses</taxon>
        <taxon>Duplodnaviria</taxon>
        <taxon>Heunggongvirae</taxon>
        <taxon>Uroviricota</taxon>
        <taxon>Caudoviricetes</taxon>
        <taxon>Caudoviricetes code 15 clade</taxon>
    </lineage>
</organism>
<reference evidence="1 2" key="1">
    <citation type="submission" date="2023-11" db="EMBL/GenBank/DDBJ databases">
        <authorList>
            <person name="Cook R."/>
            <person name="Crisci M."/>
            <person name="Pye H."/>
            <person name="Adriaenssens E."/>
            <person name="Santini J."/>
        </authorList>
    </citation>
    <scope>NUCLEOTIDE SEQUENCE [LARGE SCALE GENOMIC DNA]</scope>
    <source>
        <strain evidence="1">Lak_Megaphage_Sonny</strain>
    </source>
</reference>
<accession>A0ABZ0Z771</accession>
<evidence type="ECO:0000313" key="1">
    <source>
        <dbReference type="EMBL" id="WQJ53884.1"/>
    </source>
</evidence>
<proteinExistence type="predicted"/>
<evidence type="ECO:0000313" key="2">
    <source>
        <dbReference type="Proteomes" id="UP001358193"/>
    </source>
</evidence>
<dbReference type="EMBL" id="OR769223">
    <property type="protein sequence ID" value="WQJ53884.1"/>
    <property type="molecule type" value="Genomic_DNA"/>
</dbReference>
<dbReference type="Proteomes" id="UP001358193">
    <property type="component" value="Segment"/>
</dbReference>
<name>A0ABZ0Z771_9CAUD</name>
<sequence length="215" mass="26612">MIKRALKNLRHTIYSIYMCIKYPFLYTRNVFSGLHYSNYKYVQYMQKILDKGYIDLEFDLKFPDPDGKTFRHIRHVKNIWYYMYYWVLRGIYEIMQLFHCIPTYTYYDWIPEGWKKAFGIQYMDELKAQLKKDKLLYKWRIYDVKEKYGTLRVYCNYGTDELYKIIDKYEDLSYETCYYCGKPVYKVSDGYILPYCKECWEKEFGPDTEENEKED</sequence>
<protein>
    <submittedName>
        <fullName evidence="1">Uncharacterized protein</fullName>
    </submittedName>
</protein>